<keyword evidence="3" id="KW-1185">Reference proteome</keyword>
<accession>A0ABM7P7E3</accession>
<organism evidence="2 3">
    <name type="scientific">Pseudodesulfovibrio sediminis</name>
    <dbReference type="NCBI Taxonomy" id="2810563"/>
    <lineage>
        <taxon>Bacteria</taxon>
        <taxon>Pseudomonadati</taxon>
        <taxon>Thermodesulfobacteriota</taxon>
        <taxon>Desulfovibrionia</taxon>
        <taxon>Desulfovibrionales</taxon>
        <taxon>Desulfovibrionaceae</taxon>
    </lineage>
</organism>
<gene>
    <name evidence="2" type="ORF">PSDVSF_21180</name>
</gene>
<proteinExistence type="predicted"/>
<feature type="region of interest" description="Disordered" evidence="1">
    <location>
        <begin position="1"/>
        <end position="75"/>
    </location>
</feature>
<dbReference type="RefSeq" id="WP_229590872.1">
    <property type="nucleotide sequence ID" value="NZ_AP024485.1"/>
</dbReference>
<feature type="compositionally biased region" description="Polar residues" evidence="1">
    <location>
        <begin position="1"/>
        <end position="13"/>
    </location>
</feature>
<dbReference type="InterPro" id="IPR025577">
    <property type="entry name" value="FlxA"/>
</dbReference>
<evidence type="ECO:0000313" key="3">
    <source>
        <dbReference type="Proteomes" id="UP001053296"/>
    </source>
</evidence>
<protein>
    <recommendedName>
        <fullName evidence="4">FlxA-like protein</fullName>
    </recommendedName>
</protein>
<feature type="region of interest" description="Disordered" evidence="1">
    <location>
        <begin position="134"/>
        <end position="153"/>
    </location>
</feature>
<dbReference type="EMBL" id="AP024485">
    <property type="protein sequence ID" value="BCS88876.1"/>
    <property type="molecule type" value="Genomic_DNA"/>
</dbReference>
<sequence>MAIESLAQQTSVFVDSLGIKPTATEKKADDASQEAKTPEQGDTITISEEARALAAMEKPDESSSNSSEEGNTMDSTIQMLKKQIEELEEDIKELEDGDLPEKEKLTQLQDKQVQLMQLKDQLLKAQQEQLGIEGMADGGGTRANGAGNSAASF</sequence>
<evidence type="ECO:0000256" key="1">
    <source>
        <dbReference type="SAM" id="MobiDB-lite"/>
    </source>
</evidence>
<name>A0ABM7P7E3_9BACT</name>
<dbReference type="Proteomes" id="UP001053296">
    <property type="component" value="Chromosome"/>
</dbReference>
<reference evidence="2" key="1">
    <citation type="journal article" date="2022" name="Arch. Microbiol.">
        <title>Pseudodesulfovibrio sediminis sp. nov., a mesophilic and neutrophilic sulfate-reducing bacterium isolated from sediment of a brackish lake.</title>
        <authorList>
            <person name="Takahashi A."/>
            <person name="Kojima H."/>
            <person name="Watanabe M."/>
            <person name="Fukui M."/>
        </authorList>
    </citation>
    <scope>NUCLEOTIDE SEQUENCE</scope>
    <source>
        <strain evidence="2">SF6</strain>
    </source>
</reference>
<evidence type="ECO:0000313" key="2">
    <source>
        <dbReference type="EMBL" id="BCS88876.1"/>
    </source>
</evidence>
<evidence type="ECO:0008006" key="4">
    <source>
        <dbReference type="Google" id="ProtNLM"/>
    </source>
</evidence>
<dbReference type="Pfam" id="PF14282">
    <property type="entry name" value="FlxA"/>
    <property type="match status" value="1"/>
</dbReference>